<evidence type="ECO:0000313" key="2">
    <source>
        <dbReference type="Proteomes" id="UP000001351"/>
    </source>
</evidence>
<organism evidence="1 2">
    <name type="scientific">Stigmatella aurantiaca (strain DW4/3-1)</name>
    <dbReference type="NCBI Taxonomy" id="378806"/>
    <lineage>
        <taxon>Bacteria</taxon>
        <taxon>Pseudomonadati</taxon>
        <taxon>Myxococcota</taxon>
        <taxon>Myxococcia</taxon>
        <taxon>Myxococcales</taxon>
        <taxon>Cystobacterineae</taxon>
        <taxon>Archangiaceae</taxon>
        <taxon>Stigmatella</taxon>
    </lineage>
</organism>
<keyword evidence="2" id="KW-1185">Reference proteome</keyword>
<dbReference type="Proteomes" id="UP000001351">
    <property type="component" value="Chromosome"/>
</dbReference>
<dbReference type="HOGENOM" id="CLU_3104114_0_0_7"/>
<protein>
    <submittedName>
        <fullName evidence="1">Oxidoreductase</fullName>
    </submittedName>
</protein>
<dbReference type="EMBL" id="CP002271">
    <property type="protein sequence ID" value="ADO68855.1"/>
    <property type="molecule type" value="Genomic_DNA"/>
</dbReference>
<dbReference type="KEGG" id="sur:STAUR_1051"/>
<evidence type="ECO:0000313" key="1">
    <source>
        <dbReference type="EMBL" id="ADO68855.1"/>
    </source>
</evidence>
<proteinExistence type="predicted"/>
<gene>
    <name evidence="1" type="ordered locus">STAUR_1051</name>
</gene>
<reference evidence="1 2" key="1">
    <citation type="journal article" date="2011" name="Mol. Biol. Evol.">
        <title>Comparative genomic analysis of fruiting body formation in Myxococcales.</title>
        <authorList>
            <person name="Huntley S."/>
            <person name="Hamann N."/>
            <person name="Wegener-Feldbrugge S."/>
            <person name="Treuner-Lange A."/>
            <person name="Kube M."/>
            <person name="Reinhardt R."/>
            <person name="Klages S."/>
            <person name="Muller R."/>
            <person name="Ronning C.M."/>
            <person name="Nierman W.C."/>
            <person name="Sogaard-Andersen L."/>
        </authorList>
    </citation>
    <scope>NUCLEOTIDE SEQUENCE [LARGE SCALE GENOMIC DNA]</scope>
    <source>
        <strain evidence="1 2">DW4/3-1</strain>
    </source>
</reference>
<dbReference type="STRING" id="378806.STAUR_1051"/>
<sequence>MTLSEEQAARLDAVSAVPLGFPHEMLAAEGLGLRIAGGKPELRKPPFAPAA</sequence>
<name>E3FDH6_STIAD</name>
<accession>E3FDH6</accession>
<dbReference type="AlphaFoldDB" id="E3FDH6"/>